<dbReference type="EMBL" id="JAIQCV010000009">
    <property type="protein sequence ID" value="KAH1066212.1"/>
    <property type="molecule type" value="Genomic_DNA"/>
</dbReference>
<evidence type="ECO:0000313" key="3">
    <source>
        <dbReference type="Proteomes" id="UP000828251"/>
    </source>
</evidence>
<evidence type="ECO:0000256" key="1">
    <source>
        <dbReference type="SAM" id="Phobius"/>
    </source>
</evidence>
<dbReference type="Proteomes" id="UP000828251">
    <property type="component" value="Unassembled WGS sequence"/>
</dbReference>
<dbReference type="AlphaFoldDB" id="A0A9D3V1E2"/>
<keyword evidence="1" id="KW-1133">Transmembrane helix</keyword>
<keyword evidence="1" id="KW-0472">Membrane</keyword>
<sequence length="106" mass="11866">MTNSQSWLNIGHLRSCLVGFLLYSAAFSLDFYFAGMPQIKVCDIQAQGNDGKVPEPNIQSRKRLVRIRMAKLMTSVLSLKPLMLKMCPIPVDAMVNLNCECVNFIA</sequence>
<proteinExistence type="predicted"/>
<keyword evidence="3" id="KW-1185">Reference proteome</keyword>
<gene>
    <name evidence="2" type="ORF">J1N35_031199</name>
</gene>
<protein>
    <submittedName>
        <fullName evidence="2">Uncharacterized protein</fullName>
    </submittedName>
</protein>
<evidence type="ECO:0000313" key="2">
    <source>
        <dbReference type="EMBL" id="KAH1066212.1"/>
    </source>
</evidence>
<organism evidence="2 3">
    <name type="scientific">Gossypium stocksii</name>
    <dbReference type="NCBI Taxonomy" id="47602"/>
    <lineage>
        <taxon>Eukaryota</taxon>
        <taxon>Viridiplantae</taxon>
        <taxon>Streptophyta</taxon>
        <taxon>Embryophyta</taxon>
        <taxon>Tracheophyta</taxon>
        <taxon>Spermatophyta</taxon>
        <taxon>Magnoliopsida</taxon>
        <taxon>eudicotyledons</taxon>
        <taxon>Gunneridae</taxon>
        <taxon>Pentapetalae</taxon>
        <taxon>rosids</taxon>
        <taxon>malvids</taxon>
        <taxon>Malvales</taxon>
        <taxon>Malvaceae</taxon>
        <taxon>Malvoideae</taxon>
        <taxon>Gossypium</taxon>
    </lineage>
</organism>
<reference evidence="2 3" key="1">
    <citation type="journal article" date="2021" name="Plant Biotechnol. J.">
        <title>Multi-omics assisted identification of the key and species-specific regulatory components of drought-tolerant mechanisms in Gossypium stocksii.</title>
        <authorList>
            <person name="Yu D."/>
            <person name="Ke L."/>
            <person name="Zhang D."/>
            <person name="Wu Y."/>
            <person name="Sun Y."/>
            <person name="Mei J."/>
            <person name="Sun J."/>
            <person name="Sun Y."/>
        </authorList>
    </citation>
    <scope>NUCLEOTIDE SEQUENCE [LARGE SCALE GENOMIC DNA]</scope>
    <source>
        <strain evidence="3">cv. E1</strain>
        <tissue evidence="2">Leaf</tissue>
    </source>
</reference>
<name>A0A9D3V1E2_9ROSI</name>
<feature type="transmembrane region" description="Helical" evidence="1">
    <location>
        <begin position="12"/>
        <end position="33"/>
    </location>
</feature>
<comment type="caution">
    <text evidence="2">The sequence shown here is derived from an EMBL/GenBank/DDBJ whole genome shotgun (WGS) entry which is preliminary data.</text>
</comment>
<accession>A0A9D3V1E2</accession>
<keyword evidence="1" id="KW-0812">Transmembrane</keyword>